<dbReference type="Pfam" id="PF00501">
    <property type="entry name" value="AMP-binding"/>
    <property type="match status" value="1"/>
</dbReference>
<dbReference type="RefSeq" id="WP_378994459.1">
    <property type="nucleotide sequence ID" value="NZ_JBHSMT010000005.1"/>
</dbReference>
<protein>
    <submittedName>
        <fullName evidence="3">Acyl-CoA synthetase</fullName>
    </submittedName>
</protein>
<dbReference type="Gene3D" id="3.40.50.12780">
    <property type="entry name" value="N-terminal domain of ligase-like"/>
    <property type="match status" value="1"/>
</dbReference>
<dbReference type="Gene3D" id="3.30.300.30">
    <property type="match status" value="1"/>
</dbReference>
<name>A0ABW0M604_9BURK</name>
<gene>
    <name evidence="3" type="ORF">ACFPM8_02105</name>
</gene>
<evidence type="ECO:0000313" key="3">
    <source>
        <dbReference type="EMBL" id="MFC5472742.1"/>
    </source>
</evidence>
<feature type="domain" description="AMP-dependent synthetase/ligase" evidence="1">
    <location>
        <begin position="43"/>
        <end position="447"/>
    </location>
</feature>
<dbReference type="Proteomes" id="UP001596045">
    <property type="component" value="Unassembled WGS sequence"/>
</dbReference>
<keyword evidence="4" id="KW-1185">Reference proteome</keyword>
<dbReference type="InterPro" id="IPR045851">
    <property type="entry name" value="AMP-bd_C_sf"/>
</dbReference>
<sequence length="642" mass="68402">MSDFTLVAMDAPARIRSLDDLRAVEQTPWQQKLPARTTYELLRQACDRHPDRTALRFVLSGVPEAPAFAINYRILLEQVTRAANAFHRAGVSSQQAVALLLPNLPETHYALLGAQAAGIASPINPMLDVEHIASIINATEATALVALAPLPDSDGWSKALAVAERCPSLRTLFVVNLAAYVDPATGVALDALYQAAPQPQRADLRILPFDAALRAESPDRLASGRVIDGSDRCAYFHTGGTTGLPKIAVHTHLNETFVACMLSLLEPRHHVVLCGLPLFHVNGAMVTGLAAFHCGWEVVMLTPQGYRGKDVLTNFWRLVERFRATSFSGVPTIFATLAGLPRDGADLSSLRHAFCGAAPLPAEVARRFEAAAGIPLCEGYGLTEGACISSLNPTDGGHRAGSVGLRLPHQDLQVWQVDSAGLAVRPCASGETGVIGVSGPNVFPGYLNGHDNRGIWLAPGWLNTGDLGYLDADGFLHLTGRAKDLIIRGGHNIDPAMIEDALLRHPAVAMAAAVGQPDEHAGELPVAYVTLKANAIILPETLLAAARRLVPEPAAVPVRIEVLEQMALTAVGKVAKAELRMRAAAHVFRQRLAQHSIDASVRVQADARRGAVATILVEAPHGERARAALAGFSYAIDILSQA</sequence>
<evidence type="ECO:0000259" key="1">
    <source>
        <dbReference type="Pfam" id="PF00501"/>
    </source>
</evidence>
<evidence type="ECO:0000259" key="2">
    <source>
        <dbReference type="Pfam" id="PF13193"/>
    </source>
</evidence>
<dbReference type="PANTHER" id="PTHR43767:SF1">
    <property type="entry name" value="NONRIBOSOMAL PEPTIDE SYNTHASE PES1 (EUROFUNG)-RELATED"/>
    <property type="match status" value="1"/>
</dbReference>
<dbReference type="InterPro" id="IPR042099">
    <property type="entry name" value="ANL_N_sf"/>
</dbReference>
<evidence type="ECO:0000313" key="4">
    <source>
        <dbReference type="Proteomes" id="UP001596045"/>
    </source>
</evidence>
<dbReference type="NCBIfam" id="NF005714">
    <property type="entry name" value="PRK07529.1"/>
    <property type="match status" value="1"/>
</dbReference>
<dbReference type="EMBL" id="JBHSMT010000005">
    <property type="protein sequence ID" value="MFC5472742.1"/>
    <property type="molecule type" value="Genomic_DNA"/>
</dbReference>
<proteinExistence type="predicted"/>
<organism evidence="3 4">
    <name type="scientific">Paraherbaspirillum soli</name>
    <dbReference type="NCBI Taxonomy" id="631222"/>
    <lineage>
        <taxon>Bacteria</taxon>
        <taxon>Pseudomonadati</taxon>
        <taxon>Pseudomonadota</taxon>
        <taxon>Betaproteobacteria</taxon>
        <taxon>Burkholderiales</taxon>
        <taxon>Oxalobacteraceae</taxon>
        <taxon>Paraherbaspirillum</taxon>
    </lineage>
</organism>
<comment type="caution">
    <text evidence="3">The sequence shown here is derived from an EMBL/GenBank/DDBJ whole genome shotgun (WGS) entry which is preliminary data.</text>
</comment>
<dbReference type="PANTHER" id="PTHR43767">
    <property type="entry name" value="LONG-CHAIN-FATTY-ACID--COA LIGASE"/>
    <property type="match status" value="1"/>
</dbReference>
<accession>A0ABW0M604</accession>
<dbReference type="InterPro" id="IPR020845">
    <property type="entry name" value="AMP-binding_CS"/>
</dbReference>
<dbReference type="InterPro" id="IPR050237">
    <property type="entry name" value="ATP-dep_AMP-bd_enzyme"/>
</dbReference>
<dbReference type="InterPro" id="IPR000873">
    <property type="entry name" value="AMP-dep_synth/lig_dom"/>
</dbReference>
<dbReference type="Pfam" id="PF13193">
    <property type="entry name" value="AMP-binding_C"/>
    <property type="match status" value="1"/>
</dbReference>
<dbReference type="InterPro" id="IPR025110">
    <property type="entry name" value="AMP-bd_C"/>
</dbReference>
<reference evidence="4" key="1">
    <citation type="journal article" date="2019" name="Int. J. Syst. Evol. Microbiol.">
        <title>The Global Catalogue of Microorganisms (GCM) 10K type strain sequencing project: providing services to taxonomists for standard genome sequencing and annotation.</title>
        <authorList>
            <consortium name="The Broad Institute Genomics Platform"/>
            <consortium name="The Broad Institute Genome Sequencing Center for Infectious Disease"/>
            <person name="Wu L."/>
            <person name="Ma J."/>
        </authorList>
    </citation>
    <scope>NUCLEOTIDE SEQUENCE [LARGE SCALE GENOMIC DNA]</scope>
    <source>
        <strain evidence="4">JCM 17066</strain>
    </source>
</reference>
<dbReference type="SUPFAM" id="SSF56801">
    <property type="entry name" value="Acetyl-CoA synthetase-like"/>
    <property type="match status" value="1"/>
</dbReference>
<dbReference type="PROSITE" id="PS00455">
    <property type="entry name" value="AMP_BINDING"/>
    <property type="match status" value="1"/>
</dbReference>
<feature type="domain" description="AMP-binding enzyme C-terminal" evidence="2">
    <location>
        <begin position="498"/>
        <end position="573"/>
    </location>
</feature>